<feature type="compositionally biased region" description="Basic and acidic residues" evidence="1">
    <location>
        <begin position="15"/>
        <end position="29"/>
    </location>
</feature>
<comment type="caution">
    <text evidence="2">The sequence shown here is derived from an EMBL/GenBank/DDBJ whole genome shotgun (WGS) entry which is preliminary data.</text>
</comment>
<dbReference type="RefSeq" id="WP_109429278.1">
    <property type="nucleotide sequence ID" value="NZ_MPDK01000002.1"/>
</dbReference>
<accession>A0A2U3DBP5</accession>
<evidence type="ECO:0000313" key="2">
    <source>
        <dbReference type="EMBL" id="PWI58685.1"/>
    </source>
</evidence>
<evidence type="ECO:0000256" key="1">
    <source>
        <dbReference type="SAM" id="MobiDB-lite"/>
    </source>
</evidence>
<proteinExistence type="predicted"/>
<reference evidence="2 3" key="1">
    <citation type="submission" date="2016-11" db="EMBL/GenBank/DDBJ databases">
        <title>Comparative genomics of Acidibacillus ferroxidans species.</title>
        <authorList>
            <person name="Oliveira G."/>
            <person name="Nunes G."/>
            <person name="Oliveira R."/>
            <person name="Araujo F."/>
            <person name="Salim A."/>
            <person name="Scholte L."/>
            <person name="Morais D."/>
            <person name="Nancucheo I."/>
            <person name="Johnson D.B."/>
            <person name="Grail B."/>
            <person name="Bittencourt J."/>
            <person name="Valadares R."/>
        </authorList>
    </citation>
    <scope>NUCLEOTIDE SEQUENCE [LARGE SCALE GENOMIC DNA]</scope>
    <source>
        <strain evidence="2 3">Y002</strain>
    </source>
</reference>
<sequence length="59" mass="6576">MAEGHKPLSQPSSARDAEELLRKTAHSNEDPFLAISHSIRQKGGTHKLSPRLLEDDDEQ</sequence>
<organism evidence="2 3">
    <name type="scientific">Sulfoacidibacillus thermotolerans</name>
    <name type="common">Acidibacillus sulfuroxidans</name>
    <dbReference type="NCBI Taxonomy" id="1765684"/>
    <lineage>
        <taxon>Bacteria</taxon>
        <taxon>Bacillati</taxon>
        <taxon>Bacillota</taxon>
        <taxon>Bacilli</taxon>
        <taxon>Bacillales</taxon>
        <taxon>Alicyclobacillaceae</taxon>
        <taxon>Sulfoacidibacillus</taxon>
    </lineage>
</organism>
<feature type="compositionally biased region" description="Basic residues" evidence="1">
    <location>
        <begin position="39"/>
        <end position="49"/>
    </location>
</feature>
<dbReference type="EMBL" id="MPDK01000002">
    <property type="protein sequence ID" value="PWI58685.1"/>
    <property type="molecule type" value="Genomic_DNA"/>
</dbReference>
<name>A0A2U3DBP5_SULT2</name>
<gene>
    <name evidence="2" type="ORF">BM613_00885</name>
</gene>
<feature type="region of interest" description="Disordered" evidence="1">
    <location>
        <begin position="1"/>
        <end position="59"/>
    </location>
</feature>
<dbReference type="AlphaFoldDB" id="A0A2U3DBP5"/>
<protein>
    <submittedName>
        <fullName evidence="2">Uncharacterized protein</fullName>
    </submittedName>
</protein>
<dbReference type="Proteomes" id="UP000245380">
    <property type="component" value="Unassembled WGS sequence"/>
</dbReference>
<keyword evidence="3" id="KW-1185">Reference proteome</keyword>
<evidence type="ECO:0000313" key="3">
    <source>
        <dbReference type="Proteomes" id="UP000245380"/>
    </source>
</evidence>